<dbReference type="GO" id="GO:0005886">
    <property type="term" value="C:plasma membrane"/>
    <property type="evidence" value="ECO:0007669"/>
    <property type="project" value="UniProtKB-SubCell"/>
</dbReference>
<comment type="caution">
    <text evidence="11">The sequence shown here is derived from an EMBL/GenBank/DDBJ whole genome shotgun (WGS) entry which is preliminary data.</text>
</comment>
<evidence type="ECO:0000256" key="5">
    <source>
        <dbReference type="ARBA" id="ARBA00022692"/>
    </source>
</evidence>
<protein>
    <submittedName>
        <fullName evidence="11">C4-dicarboxylate ABC transporter permease</fullName>
    </submittedName>
</protein>
<reference evidence="11 12" key="1">
    <citation type="submission" date="2017-07" db="EMBL/GenBank/DDBJ databases">
        <title>Isolation and whole genome analysis of endospore-forming bacteria from heroin.</title>
        <authorList>
            <person name="Kalinowski J."/>
            <person name="Ahrens B."/>
            <person name="Al-Dilaimi A."/>
            <person name="Winkler A."/>
            <person name="Wibberg D."/>
            <person name="Schleenbecker U."/>
            <person name="Ruckert C."/>
            <person name="Wolfel R."/>
            <person name="Grass G."/>
        </authorList>
    </citation>
    <scope>NUCLEOTIDE SEQUENCE [LARGE SCALE GENOMIC DNA]</scope>
    <source>
        <strain evidence="11 12">7523-2</strain>
    </source>
</reference>
<dbReference type="Proteomes" id="UP000216133">
    <property type="component" value="Unassembled WGS sequence"/>
</dbReference>
<dbReference type="Pfam" id="PF04290">
    <property type="entry name" value="DctQ"/>
    <property type="match status" value="1"/>
</dbReference>
<evidence type="ECO:0000256" key="6">
    <source>
        <dbReference type="ARBA" id="ARBA00022989"/>
    </source>
</evidence>
<organism evidence="11 12">
    <name type="scientific">Shouchella clausii</name>
    <name type="common">Alkalihalobacillus clausii</name>
    <dbReference type="NCBI Taxonomy" id="79880"/>
    <lineage>
        <taxon>Bacteria</taxon>
        <taxon>Bacillati</taxon>
        <taxon>Bacillota</taxon>
        <taxon>Bacilli</taxon>
        <taxon>Bacillales</taxon>
        <taxon>Bacillaceae</taxon>
        <taxon>Shouchella</taxon>
    </lineage>
</organism>
<keyword evidence="5 9" id="KW-0812">Transmembrane</keyword>
<comment type="similarity">
    <text evidence="8">Belongs to the TRAP transporter small permease family.</text>
</comment>
<dbReference type="RefSeq" id="WP_095238328.1">
    <property type="nucleotide sequence ID" value="NZ_CP155469.1"/>
</dbReference>
<keyword evidence="4" id="KW-0997">Cell inner membrane</keyword>
<dbReference type="GO" id="GO:0015740">
    <property type="term" value="P:C4-dicarboxylate transport"/>
    <property type="evidence" value="ECO:0007669"/>
    <property type="project" value="TreeGrafter"/>
</dbReference>
<proteinExistence type="inferred from homology"/>
<evidence type="ECO:0000313" key="11">
    <source>
        <dbReference type="EMBL" id="PAF26671.1"/>
    </source>
</evidence>
<evidence type="ECO:0000256" key="1">
    <source>
        <dbReference type="ARBA" id="ARBA00004429"/>
    </source>
</evidence>
<evidence type="ECO:0000256" key="8">
    <source>
        <dbReference type="ARBA" id="ARBA00038436"/>
    </source>
</evidence>
<dbReference type="PANTHER" id="PTHR35011:SF2">
    <property type="entry name" value="2,3-DIKETO-L-GULONATE TRAP TRANSPORTER SMALL PERMEASE PROTEIN YIAM"/>
    <property type="match status" value="1"/>
</dbReference>
<evidence type="ECO:0000256" key="2">
    <source>
        <dbReference type="ARBA" id="ARBA00022448"/>
    </source>
</evidence>
<dbReference type="InterPro" id="IPR055348">
    <property type="entry name" value="DctQ"/>
</dbReference>
<feature type="transmembrane region" description="Helical" evidence="9">
    <location>
        <begin position="86"/>
        <end position="106"/>
    </location>
</feature>
<sequence>MEKAKQRLDLGLRFFCIVLFSFLVLLVSWQVVTRFVFNAPSSFSEEFAKYCFVWLALFGAALVFGEKGHIAVSFVKERFSAPFRHVIHWLTELITSAFAVLVMIIGGTQLMLLTWSQTSASLGVPIGLLYSAIPISGIFIVIYCGFHMHALTKTAPKQK</sequence>
<evidence type="ECO:0000256" key="4">
    <source>
        <dbReference type="ARBA" id="ARBA00022519"/>
    </source>
</evidence>
<evidence type="ECO:0000313" key="12">
    <source>
        <dbReference type="Proteomes" id="UP000216133"/>
    </source>
</evidence>
<dbReference type="EMBL" id="NPBS01000032">
    <property type="protein sequence ID" value="PAF26671.1"/>
    <property type="molecule type" value="Genomic_DNA"/>
</dbReference>
<feature type="domain" description="Tripartite ATP-independent periplasmic transporters DctQ component" evidence="10">
    <location>
        <begin position="23"/>
        <end position="144"/>
    </location>
</feature>
<keyword evidence="2" id="KW-0813">Transport</keyword>
<accession>A0A268S4P7</accession>
<dbReference type="GO" id="GO:0022857">
    <property type="term" value="F:transmembrane transporter activity"/>
    <property type="evidence" value="ECO:0007669"/>
    <property type="project" value="TreeGrafter"/>
</dbReference>
<feature type="transmembrane region" description="Helical" evidence="9">
    <location>
        <begin position="12"/>
        <end position="32"/>
    </location>
</feature>
<evidence type="ECO:0000259" key="10">
    <source>
        <dbReference type="Pfam" id="PF04290"/>
    </source>
</evidence>
<keyword evidence="6 9" id="KW-1133">Transmembrane helix</keyword>
<keyword evidence="7 9" id="KW-0472">Membrane</keyword>
<dbReference type="AlphaFoldDB" id="A0A268S4P7"/>
<comment type="subcellular location">
    <subcellularLocation>
        <location evidence="1">Cell inner membrane</location>
        <topology evidence="1">Multi-pass membrane protein</topology>
    </subcellularLocation>
</comment>
<dbReference type="InterPro" id="IPR007387">
    <property type="entry name" value="TRAP_DctQ"/>
</dbReference>
<evidence type="ECO:0000256" key="7">
    <source>
        <dbReference type="ARBA" id="ARBA00023136"/>
    </source>
</evidence>
<keyword evidence="3" id="KW-1003">Cell membrane</keyword>
<feature type="transmembrane region" description="Helical" evidence="9">
    <location>
        <begin position="47"/>
        <end position="65"/>
    </location>
</feature>
<gene>
    <name evidence="11" type="ORF">CHH61_07320</name>
</gene>
<name>A0A268S4P7_SHOCL</name>
<feature type="transmembrane region" description="Helical" evidence="9">
    <location>
        <begin position="126"/>
        <end position="146"/>
    </location>
</feature>
<dbReference type="PANTHER" id="PTHR35011">
    <property type="entry name" value="2,3-DIKETO-L-GULONATE TRAP TRANSPORTER SMALL PERMEASE PROTEIN YIAM"/>
    <property type="match status" value="1"/>
</dbReference>
<evidence type="ECO:0000256" key="9">
    <source>
        <dbReference type="SAM" id="Phobius"/>
    </source>
</evidence>
<evidence type="ECO:0000256" key="3">
    <source>
        <dbReference type="ARBA" id="ARBA00022475"/>
    </source>
</evidence>